<feature type="region of interest" description="Disordered" evidence="4">
    <location>
        <begin position="122"/>
        <end position="144"/>
    </location>
</feature>
<dbReference type="EMBL" id="HBUF01119830">
    <property type="protein sequence ID" value="CAG6641930.1"/>
    <property type="molecule type" value="Transcribed_RNA"/>
</dbReference>
<proteinExistence type="inferred from homology"/>
<dbReference type="GO" id="GO:0008021">
    <property type="term" value="C:synaptic vesicle"/>
    <property type="evidence" value="ECO:0007669"/>
    <property type="project" value="TreeGrafter"/>
</dbReference>
<evidence type="ECO:0000256" key="2">
    <source>
        <dbReference type="ARBA" id="ARBA00023054"/>
    </source>
</evidence>
<dbReference type="InterPro" id="IPR028119">
    <property type="entry name" value="Snapin/Pallidin/Snn1"/>
</dbReference>
<feature type="compositionally biased region" description="Polar residues" evidence="4">
    <location>
        <begin position="1"/>
        <end position="11"/>
    </location>
</feature>
<feature type="compositionally biased region" description="Polar residues" evidence="4">
    <location>
        <begin position="131"/>
        <end position="144"/>
    </location>
</feature>
<dbReference type="InterPro" id="IPR017246">
    <property type="entry name" value="Snapin"/>
</dbReference>
<sequence length="144" mass="16088">MDEDTVSSNTSADDKTEDFCDNPTQDTIAEGLLGLIKPTVDLLDEKFKATRSSQLELRLQIEALSSELDKILQEQQSAVPLEPYTKKLVDAQQKISVVSNILQTTQERLVRLQHNIARETNRRKTLLEPGSLTSPSQNVPTTHS</sequence>
<dbReference type="GO" id="GO:0031083">
    <property type="term" value="C:BLOC-1 complex"/>
    <property type="evidence" value="ECO:0007669"/>
    <property type="project" value="InterPro"/>
</dbReference>
<dbReference type="GO" id="GO:0016079">
    <property type="term" value="P:synaptic vesicle exocytosis"/>
    <property type="evidence" value="ECO:0007669"/>
    <property type="project" value="TreeGrafter"/>
</dbReference>
<evidence type="ECO:0000256" key="4">
    <source>
        <dbReference type="SAM" id="MobiDB-lite"/>
    </source>
</evidence>
<keyword evidence="2" id="KW-0175">Coiled coil</keyword>
<dbReference type="GO" id="GO:0007040">
    <property type="term" value="P:lysosome organization"/>
    <property type="evidence" value="ECO:0007669"/>
    <property type="project" value="TreeGrafter"/>
</dbReference>
<feature type="region of interest" description="Disordered" evidence="4">
    <location>
        <begin position="1"/>
        <end position="23"/>
    </location>
</feature>
<dbReference type="Pfam" id="PF14712">
    <property type="entry name" value="Snapin_Pallidin"/>
    <property type="match status" value="1"/>
</dbReference>
<dbReference type="PANTHER" id="PTHR31305:SF2">
    <property type="entry name" value="SNARE-ASSOCIATED PROTEIN SNAPIN"/>
    <property type="match status" value="1"/>
</dbReference>
<dbReference type="GO" id="GO:0000149">
    <property type="term" value="F:SNARE binding"/>
    <property type="evidence" value="ECO:0007669"/>
    <property type="project" value="TreeGrafter"/>
</dbReference>
<dbReference type="AlphaFoldDB" id="A0A8D8W1Y4"/>
<dbReference type="GO" id="GO:0006886">
    <property type="term" value="P:intracellular protein transport"/>
    <property type="evidence" value="ECO:0007669"/>
    <property type="project" value="InterPro"/>
</dbReference>
<accession>A0A8D8W1Y4</accession>
<dbReference type="GO" id="GO:0008333">
    <property type="term" value="P:endosome to lysosome transport"/>
    <property type="evidence" value="ECO:0007669"/>
    <property type="project" value="TreeGrafter"/>
</dbReference>
<evidence type="ECO:0000313" key="5">
    <source>
        <dbReference type="EMBL" id="CAG6641930.1"/>
    </source>
</evidence>
<dbReference type="GO" id="GO:0099078">
    <property type="term" value="C:BORC complex"/>
    <property type="evidence" value="ECO:0007669"/>
    <property type="project" value="TreeGrafter"/>
</dbReference>
<name>A0A8D8W1Y4_9HEMI</name>
<dbReference type="PANTHER" id="PTHR31305">
    <property type="entry name" value="SNARE-ASSOCIATED PROTEIN SNAPIN"/>
    <property type="match status" value="1"/>
</dbReference>
<dbReference type="GO" id="GO:0032418">
    <property type="term" value="P:lysosome localization"/>
    <property type="evidence" value="ECO:0007669"/>
    <property type="project" value="TreeGrafter"/>
</dbReference>
<reference evidence="5" key="1">
    <citation type="submission" date="2021-05" db="EMBL/GenBank/DDBJ databases">
        <authorList>
            <person name="Alioto T."/>
            <person name="Alioto T."/>
            <person name="Gomez Garrido J."/>
        </authorList>
    </citation>
    <scope>NUCLEOTIDE SEQUENCE</scope>
</reference>
<dbReference type="EMBL" id="HBUF01517932">
    <property type="protein sequence ID" value="CAG6748218.1"/>
    <property type="molecule type" value="Transcribed_RNA"/>
</dbReference>
<evidence type="ECO:0000256" key="3">
    <source>
        <dbReference type="ARBA" id="ARBA00033330"/>
    </source>
</evidence>
<organism evidence="5">
    <name type="scientific">Cacopsylla melanoneura</name>
    <dbReference type="NCBI Taxonomy" id="428564"/>
    <lineage>
        <taxon>Eukaryota</taxon>
        <taxon>Metazoa</taxon>
        <taxon>Ecdysozoa</taxon>
        <taxon>Arthropoda</taxon>
        <taxon>Hexapoda</taxon>
        <taxon>Insecta</taxon>
        <taxon>Pterygota</taxon>
        <taxon>Neoptera</taxon>
        <taxon>Paraneoptera</taxon>
        <taxon>Hemiptera</taxon>
        <taxon>Sternorrhyncha</taxon>
        <taxon>Psylloidea</taxon>
        <taxon>Psyllidae</taxon>
        <taxon>Psyllinae</taxon>
        <taxon>Cacopsylla</taxon>
    </lineage>
</organism>
<protein>
    <recommendedName>
        <fullName evidence="3">Biogenesis of lysosome-related organelles complex 1 subunit 7</fullName>
    </recommendedName>
</protein>
<dbReference type="GO" id="GO:2000300">
    <property type="term" value="P:regulation of synaptic vesicle exocytosis"/>
    <property type="evidence" value="ECO:0007669"/>
    <property type="project" value="TreeGrafter"/>
</dbReference>
<dbReference type="EMBL" id="HBUF01373498">
    <property type="protein sequence ID" value="CAG6727251.1"/>
    <property type="molecule type" value="Transcribed_RNA"/>
</dbReference>
<comment type="similarity">
    <text evidence="1">Belongs to the SNAPIN family.</text>
</comment>
<evidence type="ECO:0000256" key="1">
    <source>
        <dbReference type="ARBA" id="ARBA00006111"/>
    </source>
</evidence>
<dbReference type="EMBL" id="HBUF01119829">
    <property type="protein sequence ID" value="CAG6641928.1"/>
    <property type="molecule type" value="Transcribed_RNA"/>
</dbReference>